<dbReference type="PROSITE" id="PS00455">
    <property type="entry name" value="AMP_BINDING"/>
    <property type="match status" value="1"/>
</dbReference>
<dbReference type="CDD" id="cd04433">
    <property type="entry name" value="AFD_class_I"/>
    <property type="match status" value="1"/>
</dbReference>
<feature type="domain" description="AMP-binding enzyme C-terminal" evidence="2">
    <location>
        <begin position="408"/>
        <end position="484"/>
    </location>
</feature>
<evidence type="ECO:0000259" key="2">
    <source>
        <dbReference type="Pfam" id="PF13193"/>
    </source>
</evidence>
<dbReference type="InterPro" id="IPR025110">
    <property type="entry name" value="AMP-bd_C"/>
</dbReference>
<feature type="domain" description="AMP-dependent synthetase/ligase" evidence="1">
    <location>
        <begin position="8"/>
        <end position="357"/>
    </location>
</feature>
<name>A0A381UTX8_9ZZZZ</name>
<dbReference type="InterPro" id="IPR042099">
    <property type="entry name" value="ANL_N_sf"/>
</dbReference>
<dbReference type="SUPFAM" id="SSF56801">
    <property type="entry name" value="Acetyl-CoA synthetase-like"/>
    <property type="match status" value="1"/>
</dbReference>
<proteinExistence type="predicted"/>
<dbReference type="InterPro" id="IPR000873">
    <property type="entry name" value="AMP-dep_synth/lig_dom"/>
</dbReference>
<evidence type="ECO:0008006" key="4">
    <source>
        <dbReference type="Google" id="ProtNLM"/>
    </source>
</evidence>
<reference evidence="3" key="1">
    <citation type="submission" date="2018-05" db="EMBL/GenBank/DDBJ databases">
        <authorList>
            <person name="Lanie J.A."/>
            <person name="Ng W.-L."/>
            <person name="Kazmierczak K.M."/>
            <person name="Andrzejewski T.M."/>
            <person name="Davidsen T.M."/>
            <person name="Wayne K.J."/>
            <person name="Tettelin H."/>
            <person name="Glass J.I."/>
            <person name="Rusch D."/>
            <person name="Podicherti R."/>
            <person name="Tsui H.-C.T."/>
            <person name="Winkler M.E."/>
        </authorList>
    </citation>
    <scope>NUCLEOTIDE SEQUENCE</scope>
</reference>
<dbReference type="PANTHER" id="PTHR43767">
    <property type="entry name" value="LONG-CHAIN-FATTY-ACID--COA LIGASE"/>
    <property type="match status" value="1"/>
</dbReference>
<dbReference type="InterPro" id="IPR045851">
    <property type="entry name" value="AMP-bd_C_sf"/>
</dbReference>
<dbReference type="Pfam" id="PF00501">
    <property type="entry name" value="AMP-binding"/>
    <property type="match status" value="1"/>
</dbReference>
<dbReference type="AlphaFoldDB" id="A0A381UTX8"/>
<organism evidence="3">
    <name type="scientific">marine metagenome</name>
    <dbReference type="NCBI Taxonomy" id="408172"/>
    <lineage>
        <taxon>unclassified sequences</taxon>
        <taxon>metagenomes</taxon>
        <taxon>ecological metagenomes</taxon>
    </lineage>
</organism>
<gene>
    <name evidence="3" type="ORF">METZ01_LOCUS84394</name>
</gene>
<dbReference type="InterPro" id="IPR050237">
    <property type="entry name" value="ATP-dep_AMP-bd_enzyme"/>
</dbReference>
<dbReference type="PANTHER" id="PTHR43767:SF1">
    <property type="entry name" value="NONRIBOSOMAL PEPTIDE SYNTHASE PES1 (EUROFUNG)-RELATED"/>
    <property type="match status" value="1"/>
</dbReference>
<accession>A0A381UTX8</accession>
<feature type="non-terminal residue" evidence="3">
    <location>
        <position position="1"/>
    </location>
</feature>
<dbReference type="InterPro" id="IPR020845">
    <property type="entry name" value="AMP-binding_CS"/>
</dbReference>
<dbReference type="EMBL" id="UINC01007122">
    <property type="protein sequence ID" value="SVA31540.1"/>
    <property type="molecule type" value="Genomic_DNA"/>
</dbReference>
<dbReference type="GO" id="GO:0016878">
    <property type="term" value="F:acid-thiol ligase activity"/>
    <property type="evidence" value="ECO:0007669"/>
    <property type="project" value="UniProtKB-ARBA"/>
</dbReference>
<dbReference type="Pfam" id="PF13193">
    <property type="entry name" value="AMP-binding_C"/>
    <property type="match status" value="1"/>
</dbReference>
<evidence type="ECO:0000313" key="3">
    <source>
        <dbReference type="EMBL" id="SVA31540.1"/>
    </source>
</evidence>
<dbReference type="Gene3D" id="3.40.50.12780">
    <property type="entry name" value="N-terminal domain of ligase-like"/>
    <property type="match status" value="1"/>
</dbReference>
<sequence>VLPEILADASRRYANRPAVQPSTGPPIGYADLDQVSDEVAVGLAHRGLAEGSVLLLSLPSGLPYLVAYLAAAKLGAITAGANPRLGASERTVLARTVSPDLVLATDDLVGGIPDYLEVNLVSASESVSDLLTDCREPDQRPDRLPTDPDRAVCICFTSGSTGNPKGALFANRQLEAIAEMDRGGAWGEGGHLISGTALAHVGAMTKVGWQLAAGTTLHLLDRWKASDVLDLVDRFRIPAITGVAAQVALMLDDPSFDDHDFDCVEAIVVGGGPSPPDLVTAARKKFGAPYSNRYSSTESGGIGLATALDANDEEALHTVGRPRPGVDADVRDDEGCPVAPGEVGELWLNTPSSMVGYRNDPEATAATLVGGWLRTGDRAQVDDQGCYRLAGRLDDMYIRGGYNVHPQEVEAVISAHDGVAEVTVVPRADRVLGQVGVAVIVPTDPDHPPTLNDLVRISRAALAAYKVPEDLLVVDALPLNSAHKLDRRALSQVVAEDPSTGSNDER</sequence>
<protein>
    <recommendedName>
        <fullName evidence="4">AMP-dependent synthetase/ligase domain-containing protein</fullName>
    </recommendedName>
</protein>
<dbReference type="Gene3D" id="3.30.300.30">
    <property type="match status" value="1"/>
</dbReference>
<evidence type="ECO:0000259" key="1">
    <source>
        <dbReference type="Pfam" id="PF00501"/>
    </source>
</evidence>